<reference evidence="2 3" key="1">
    <citation type="submission" date="2020-07" db="EMBL/GenBank/DDBJ databases">
        <title>Sequencing the genomes of 1000 actinobacteria strains.</title>
        <authorList>
            <person name="Klenk H.-P."/>
        </authorList>
    </citation>
    <scope>NUCLEOTIDE SEQUENCE [LARGE SCALE GENOMIC DNA]</scope>
    <source>
        <strain evidence="2 3">CXB654</strain>
    </source>
</reference>
<dbReference type="RefSeq" id="WP_218882444.1">
    <property type="nucleotide sequence ID" value="NZ_BAAAYY010000015.1"/>
</dbReference>
<dbReference type="Proteomes" id="UP000589036">
    <property type="component" value="Unassembled WGS sequence"/>
</dbReference>
<keyword evidence="3" id="KW-1185">Reference proteome</keyword>
<feature type="domain" description="NADP-dependent oxidoreductase" evidence="1">
    <location>
        <begin position="16"/>
        <end position="47"/>
    </location>
</feature>
<dbReference type="InterPro" id="IPR036812">
    <property type="entry name" value="NAD(P)_OxRdtase_dom_sf"/>
</dbReference>
<evidence type="ECO:0000313" key="3">
    <source>
        <dbReference type="Proteomes" id="UP000589036"/>
    </source>
</evidence>
<dbReference type="Pfam" id="PF00248">
    <property type="entry name" value="Aldo_ket_red"/>
    <property type="match status" value="1"/>
</dbReference>
<gene>
    <name evidence="2" type="ORF">HDA32_002709</name>
</gene>
<dbReference type="AlphaFoldDB" id="A0A852TU77"/>
<dbReference type="InterPro" id="IPR023210">
    <property type="entry name" value="NADP_OxRdtase_dom"/>
</dbReference>
<dbReference type="EMBL" id="JACCCC010000001">
    <property type="protein sequence ID" value="NYE47589.1"/>
    <property type="molecule type" value="Genomic_DNA"/>
</dbReference>
<evidence type="ECO:0000259" key="1">
    <source>
        <dbReference type="Pfam" id="PF00248"/>
    </source>
</evidence>
<sequence length="55" mass="6345">MDEAFMVPAAHRRVWDFSREGVLRSVEDSLTRMGTDRIDVLLLHDAEDRFGTAPR</sequence>
<evidence type="ECO:0000313" key="2">
    <source>
        <dbReference type="EMBL" id="NYE47589.1"/>
    </source>
</evidence>
<organism evidence="2 3">
    <name type="scientific">Spinactinospora alkalitolerans</name>
    <dbReference type="NCBI Taxonomy" id="687207"/>
    <lineage>
        <taxon>Bacteria</taxon>
        <taxon>Bacillati</taxon>
        <taxon>Actinomycetota</taxon>
        <taxon>Actinomycetes</taxon>
        <taxon>Streptosporangiales</taxon>
        <taxon>Nocardiopsidaceae</taxon>
        <taxon>Spinactinospora</taxon>
    </lineage>
</organism>
<comment type="caution">
    <text evidence="2">The sequence shown here is derived from an EMBL/GenBank/DDBJ whole genome shotgun (WGS) entry which is preliminary data.</text>
</comment>
<proteinExistence type="predicted"/>
<dbReference type="SUPFAM" id="SSF51430">
    <property type="entry name" value="NAD(P)-linked oxidoreductase"/>
    <property type="match status" value="1"/>
</dbReference>
<protein>
    <submittedName>
        <fullName evidence="2">Aryl-alcohol dehydrogenase-like predicted oxidoreductase</fullName>
    </submittedName>
</protein>
<name>A0A852TU77_9ACTN</name>
<accession>A0A852TU77</accession>
<dbReference type="Gene3D" id="3.20.20.100">
    <property type="entry name" value="NADP-dependent oxidoreductase domain"/>
    <property type="match status" value="1"/>
</dbReference>